<evidence type="ECO:0000313" key="1">
    <source>
        <dbReference type="EMBL" id="KAI7951497.1"/>
    </source>
</evidence>
<organism evidence="1 2">
    <name type="scientific">Puccinia striiformis f. sp. tritici</name>
    <dbReference type="NCBI Taxonomy" id="168172"/>
    <lineage>
        <taxon>Eukaryota</taxon>
        <taxon>Fungi</taxon>
        <taxon>Dikarya</taxon>
        <taxon>Basidiomycota</taxon>
        <taxon>Pucciniomycotina</taxon>
        <taxon>Pucciniomycetes</taxon>
        <taxon>Pucciniales</taxon>
        <taxon>Pucciniaceae</taxon>
        <taxon>Puccinia</taxon>
    </lineage>
</organism>
<accession>A0ACC0ED96</accession>
<keyword evidence="2" id="KW-1185">Reference proteome</keyword>
<dbReference type="Proteomes" id="UP001060170">
    <property type="component" value="Chromosome 7"/>
</dbReference>
<gene>
    <name evidence="1" type="ORF">MJO28_007181</name>
</gene>
<reference evidence="2" key="1">
    <citation type="journal article" date="2018" name="BMC Genomics">
        <title>Genomic insights into host adaptation between the wheat stripe rust pathogen (Puccinia striiformis f. sp. tritici) and the barley stripe rust pathogen (Puccinia striiformis f. sp. hordei).</title>
        <authorList>
            <person name="Xia C."/>
            <person name="Wang M."/>
            <person name="Yin C."/>
            <person name="Cornejo O.E."/>
            <person name="Hulbert S.H."/>
            <person name="Chen X."/>
        </authorList>
    </citation>
    <scope>NUCLEOTIDE SEQUENCE [LARGE SCALE GENOMIC DNA]</scope>
    <source>
        <strain evidence="2">93-210</strain>
    </source>
</reference>
<reference evidence="2" key="2">
    <citation type="journal article" date="2018" name="Mol. Plant Microbe Interact.">
        <title>Genome sequence resources for the wheat stripe rust pathogen (Puccinia striiformis f. sp. tritici) and the barley stripe rust pathogen (Puccinia striiformis f. sp. hordei).</title>
        <authorList>
            <person name="Xia C."/>
            <person name="Wang M."/>
            <person name="Yin C."/>
            <person name="Cornejo O.E."/>
            <person name="Hulbert S.H."/>
            <person name="Chen X."/>
        </authorList>
    </citation>
    <scope>NUCLEOTIDE SEQUENCE [LARGE SCALE GENOMIC DNA]</scope>
    <source>
        <strain evidence="2">93-210</strain>
    </source>
</reference>
<name>A0ACC0ED96_9BASI</name>
<reference evidence="1 2" key="3">
    <citation type="journal article" date="2022" name="Microbiol. Spectr.">
        <title>Folding features and dynamics of 3D genome architecture in plant fungal pathogens.</title>
        <authorList>
            <person name="Xia C."/>
        </authorList>
    </citation>
    <scope>NUCLEOTIDE SEQUENCE [LARGE SCALE GENOMIC DNA]</scope>
    <source>
        <strain evidence="1 2">93-210</strain>
    </source>
</reference>
<dbReference type="EMBL" id="CM045871">
    <property type="protein sequence ID" value="KAI7951497.1"/>
    <property type="molecule type" value="Genomic_DNA"/>
</dbReference>
<protein>
    <submittedName>
        <fullName evidence="1">Uncharacterized protein</fullName>
    </submittedName>
</protein>
<proteinExistence type="predicted"/>
<evidence type="ECO:0000313" key="2">
    <source>
        <dbReference type="Proteomes" id="UP001060170"/>
    </source>
</evidence>
<sequence length="218" mass="24961">MLTHQKYRTGGQFGAQGSKTNLAYEEPSSYDTETEIDKLDSYLLEFSSKIHDWISKRARKTLKQTALLSQSYHKSCIHFLLQMSRSPKKTTFSIYWSDEAWKSFKNKPSPLFSNVIGLPSYPPQIFEEAHYDFPNSTILSILGQPLLSSNNDIPHHTIGPPDALKTTKASTYIGFSFQISHCLFSRALELNKLSKAERKKRTMNQAEEYTTKHQKKSS</sequence>
<comment type="caution">
    <text evidence="1">The sequence shown here is derived from an EMBL/GenBank/DDBJ whole genome shotgun (WGS) entry which is preliminary data.</text>
</comment>